<evidence type="ECO:0000259" key="2">
    <source>
        <dbReference type="Pfam" id="PF01425"/>
    </source>
</evidence>
<dbReference type="InterPro" id="IPR036928">
    <property type="entry name" value="AS_sf"/>
</dbReference>
<evidence type="ECO:0000256" key="1">
    <source>
        <dbReference type="SAM" id="MobiDB-lite"/>
    </source>
</evidence>
<name>A0A919JTH2_9ACTN</name>
<evidence type="ECO:0000313" key="3">
    <source>
        <dbReference type="EMBL" id="GIE93072.1"/>
    </source>
</evidence>
<dbReference type="PANTHER" id="PTHR11895">
    <property type="entry name" value="TRANSAMIDASE"/>
    <property type="match status" value="1"/>
</dbReference>
<comment type="caution">
    <text evidence="3">The sequence shown here is derived from an EMBL/GenBank/DDBJ whole genome shotgun (WGS) entry which is preliminary data.</text>
</comment>
<dbReference type="RefSeq" id="WP_203778918.1">
    <property type="nucleotide sequence ID" value="NZ_BOMV01000005.1"/>
</dbReference>
<organism evidence="3 4">
    <name type="scientific">Paractinoplanes rishiriensis</name>
    <dbReference type="NCBI Taxonomy" id="1050105"/>
    <lineage>
        <taxon>Bacteria</taxon>
        <taxon>Bacillati</taxon>
        <taxon>Actinomycetota</taxon>
        <taxon>Actinomycetes</taxon>
        <taxon>Micromonosporales</taxon>
        <taxon>Micromonosporaceae</taxon>
        <taxon>Paractinoplanes</taxon>
    </lineage>
</organism>
<dbReference type="GO" id="GO:0003824">
    <property type="term" value="F:catalytic activity"/>
    <property type="evidence" value="ECO:0007669"/>
    <property type="project" value="InterPro"/>
</dbReference>
<reference evidence="3" key="1">
    <citation type="submission" date="2021-01" db="EMBL/GenBank/DDBJ databases">
        <title>Whole genome shotgun sequence of Actinoplanes rishiriensis NBRC 108556.</title>
        <authorList>
            <person name="Komaki H."/>
            <person name="Tamura T."/>
        </authorList>
    </citation>
    <scope>NUCLEOTIDE SEQUENCE</scope>
    <source>
        <strain evidence="3">NBRC 108556</strain>
    </source>
</reference>
<dbReference type="Pfam" id="PF01425">
    <property type="entry name" value="Amidase"/>
    <property type="match status" value="1"/>
</dbReference>
<sequence>MANADLTRLDLVAAATAVRSREVSPVDLTEAYLDRILDVEPGLNAYVTVTAERAREDARRAEREIAGGHYRGPLHGLPIGLKDLFDTAGIRTTAGSALRREHVPAADCVVASRLHAAGAVLLGKHATHEFAWGGTTNNPHFGPTRNPHDPDRIPGGSSGGSAAAVVARTALAGVGTDTCGSVRIPAALCGCVGLKPTFGRIDLTGVVPLAPSLDHAGPIARTVPDAALLLGALAAEPVEPVDRDPAGLRVGVLRGWFDAILDGAVRAALAGRVSALTGLGVLVDEVPFPDEGSLADGSLVDDVFDIVLAEAGAYHRADFARAPDAYGQDLRTNLSLPAPSADRLAAGAKRLSARVARLTAALRDFDVLLCATVPAPAPPIGAEVVEVDGRQLPIEWMLTRLTSIFDVAGLPALSVPAALDPLPIGVQVVGRHGDESTVLRVGHLLELKVKA</sequence>
<feature type="domain" description="Amidase" evidence="2">
    <location>
        <begin position="27"/>
        <end position="439"/>
    </location>
</feature>
<dbReference type="Proteomes" id="UP000636960">
    <property type="component" value="Unassembled WGS sequence"/>
</dbReference>
<proteinExistence type="predicted"/>
<accession>A0A919JTH2</accession>
<dbReference type="SUPFAM" id="SSF75304">
    <property type="entry name" value="Amidase signature (AS) enzymes"/>
    <property type="match status" value="1"/>
</dbReference>
<feature type="region of interest" description="Disordered" evidence="1">
    <location>
        <begin position="135"/>
        <end position="160"/>
    </location>
</feature>
<dbReference type="AlphaFoldDB" id="A0A919JTH2"/>
<gene>
    <name evidence="3" type="ORF">Ari01nite_05370</name>
</gene>
<dbReference type="EMBL" id="BOMV01000005">
    <property type="protein sequence ID" value="GIE93072.1"/>
    <property type="molecule type" value="Genomic_DNA"/>
</dbReference>
<keyword evidence="4" id="KW-1185">Reference proteome</keyword>
<dbReference type="InterPro" id="IPR023631">
    <property type="entry name" value="Amidase_dom"/>
</dbReference>
<protein>
    <submittedName>
        <fullName evidence="3">Amidase</fullName>
    </submittedName>
</protein>
<evidence type="ECO:0000313" key="4">
    <source>
        <dbReference type="Proteomes" id="UP000636960"/>
    </source>
</evidence>
<dbReference type="Gene3D" id="3.90.1300.10">
    <property type="entry name" value="Amidase signature (AS) domain"/>
    <property type="match status" value="1"/>
</dbReference>
<dbReference type="PANTHER" id="PTHR11895:SF176">
    <property type="entry name" value="AMIDASE AMID-RELATED"/>
    <property type="match status" value="1"/>
</dbReference>
<dbReference type="InterPro" id="IPR000120">
    <property type="entry name" value="Amidase"/>
</dbReference>